<evidence type="ECO:0000256" key="1">
    <source>
        <dbReference type="SAM" id="Phobius"/>
    </source>
</evidence>
<sequence length="137" mass="15786">MDIFKTKLIAYTIAFGLLISGCIGVGLYYFFPTLINWDWYVGIALFFLIFEVGIMLFVNNASEKKDKKQMVNIYMLTKVVKILAALVVIGIFAFYDKENLKGFVAVFILLYLLYLVAETSLFVKIEKHIKEKKSKDE</sequence>
<organism evidence="2 3">
    <name type="scientific">Dysgonomonas macrotermitis</name>
    <dbReference type="NCBI Taxonomy" id="1346286"/>
    <lineage>
        <taxon>Bacteria</taxon>
        <taxon>Pseudomonadati</taxon>
        <taxon>Bacteroidota</taxon>
        <taxon>Bacteroidia</taxon>
        <taxon>Bacteroidales</taxon>
        <taxon>Dysgonomonadaceae</taxon>
        <taxon>Dysgonomonas</taxon>
    </lineage>
</organism>
<dbReference type="STRING" id="1346286.SAMN05444362_11399"/>
<dbReference type="RefSeq" id="WP_062181284.1">
    <property type="nucleotide sequence ID" value="NZ_BBXL01000012.1"/>
</dbReference>
<feature type="transmembrane region" description="Helical" evidence="1">
    <location>
        <begin position="79"/>
        <end position="96"/>
    </location>
</feature>
<feature type="transmembrane region" description="Helical" evidence="1">
    <location>
        <begin position="37"/>
        <end position="58"/>
    </location>
</feature>
<dbReference type="PROSITE" id="PS51257">
    <property type="entry name" value="PROKAR_LIPOPROTEIN"/>
    <property type="match status" value="1"/>
</dbReference>
<evidence type="ECO:0000313" key="3">
    <source>
        <dbReference type="Proteomes" id="UP000184480"/>
    </source>
</evidence>
<dbReference type="Proteomes" id="UP000184480">
    <property type="component" value="Unassembled WGS sequence"/>
</dbReference>
<name>A0A1M5G945_9BACT</name>
<keyword evidence="1" id="KW-0812">Transmembrane</keyword>
<dbReference type="EMBL" id="FQUC01000013">
    <property type="protein sequence ID" value="SHG00277.1"/>
    <property type="molecule type" value="Genomic_DNA"/>
</dbReference>
<evidence type="ECO:0000313" key="2">
    <source>
        <dbReference type="EMBL" id="SHG00277.1"/>
    </source>
</evidence>
<proteinExistence type="predicted"/>
<dbReference type="OrthoDB" id="998056at2"/>
<protein>
    <submittedName>
        <fullName evidence="2">7TM diverse intracellular signalling</fullName>
    </submittedName>
</protein>
<keyword evidence="1" id="KW-1133">Transmembrane helix</keyword>
<feature type="transmembrane region" description="Helical" evidence="1">
    <location>
        <begin position="9"/>
        <end position="31"/>
    </location>
</feature>
<gene>
    <name evidence="2" type="ORF">SAMN05444362_11399</name>
</gene>
<dbReference type="AlphaFoldDB" id="A0A1M5G945"/>
<keyword evidence="3" id="KW-1185">Reference proteome</keyword>
<feature type="transmembrane region" description="Helical" evidence="1">
    <location>
        <begin position="102"/>
        <end position="123"/>
    </location>
</feature>
<accession>A0A1M5G945</accession>
<reference evidence="3" key="1">
    <citation type="submission" date="2016-11" db="EMBL/GenBank/DDBJ databases">
        <authorList>
            <person name="Varghese N."/>
            <person name="Submissions S."/>
        </authorList>
    </citation>
    <scope>NUCLEOTIDE SEQUENCE [LARGE SCALE GENOMIC DNA]</scope>
    <source>
        <strain evidence="3">DSM 27370</strain>
    </source>
</reference>
<keyword evidence="1" id="KW-0472">Membrane</keyword>